<feature type="repeat" description="PPR" evidence="2">
    <location>
        <begin position="159"/>
        <end position="193"/>
    </location>
</feature>
<keyword evidence="4" id="KW-1185">Reference proteome</keyword>
<dbReference type="GO" id="GO:0003729">
    <property type="term" value="F:mRNA binding"/>
    <property type="evidence" value="ECO:0007669"/>
    <property type="project" value="TreeGrafter"/>
</dbReference>
<dbReference type="PANTHER" id="PTHR47933:SF11">
    <property type="entry name" value="PENTATRICOPEPTIDE REPEAT-CONTAINING PROTEIN 2"/>
    <property type="match status" value="1"/>
</dbReference>
<feature type="repeat" description="PPR" evidence="2">
    <location>
        <begin position="299"/>
        <end position="333"/>
    </location>
</feature>
<proteinExistence type="predicted"/>
<dbReference type="NCBIfam" id="TIGR00756">
    <property type="entry name" value="PPR"/>
    <property type="match status" value="4"/>
</dbReference>
<dbReference type="EMBL" id="JAUJYO010000011">
    <property type="protein sequence ID" value="KAK1303856.1"/>
    <property type="molecule type" value="Genomic_DNA"/>
</dbReference>
<gene>
    <name evidence="3" type="ORF">QJS10_CPB11g00397</name>
</gene>
<dbReference type="Pfam" id="PF13041">
    <property type="entry name" value="PPR_2"/>
    <property type="match status" value="2"/>
</dbReference>
<dbReference type="PROSITE" id="PS51375">
    <property type="entry name" value="PPR"/>
    <property type="match status" value="5"/>
</dbReference>
<comment type="caution">
    <text evidence="3">The sequence shown here is derived from an EMBL/GenBank/DDBJ whole genome shotgun (WGS) entry which is preliminary data.</text>
</comment>
<organism evidence="3 4">
    <name type="scientific">Acorus calamus</name>
    <name type="common">Sweet flag</name>
    <dbReference type="NCBI Taxonomy" id="4465"/>
    <lineage>
        <taxon>Eukaryota</taxon>
        <taxon>Viridiplantae</taxon>
        <taxon>Streptophyta</taxon>
        <taxon>Embryophyta</taxon>
        <taxon>Tracheophyta</taxon>
        <taxon>Spermatophyta</taxon>
        <taxon>Magnoliopsida</taxon>
        <taxon>Liliopsida</taxon>
        <taxon>Acoraceae</taxon>
        <taxon>Acorus</taxon>
    </lineage>
</organism>
<evidence type="ECO:0000256" key="2">
    <source>
        <dbReference type="PROSITE-ProRule" id="PRU00708"/>
    </source>
</evidence>
<dbReference type="AlphaFoldDB" id="A0AAV9DSK1"/>
<reference evidence="3" key="2">
    <citation type="submission" date="2023-06" db="EMBL/GenBank/DDBJ databases">
        <authorList>
            <person name="Ma L."/>
            <person name="Liu K.-W."/>
            <person name="Li Z."/>
            <person name="Hsiao Y.-Y."/>
            <person name="Qi Y."/>
            <person name="Fu T."/>
            <person name="Tang G."/>
            <person name="Zhang D."/>
            <person name="Sun W.-H."/>
            <person name="Liu D.-K."/>
            <person name="Li Y."/>
            <person name="Chen G.-Z."/>
            <person name="Liu X.-D."/>
            <person name="Liao X.-Y."/>
            <person name="Jiang Y.-T."/>
            <person name="Yu X."/>
            <person name="Hao Y."/>
            <person name="Huang J."/>
            <person name="Zhao X.-W."/>
            <person name="Ke S."/>
            <person name="Chen Y.-Y."/>
            <person name="Wu W.-L."/>
            <person name="Hsu J.-L."/>
            <person name="Lin Y.-F."/>
            <person name="Huang M.-D."/>
            <person name="Li C.-Y."/>
            <person name="Huang L."/>
            <person name="Wang Z.-W."/>
            <person name="Zhao X."/>
            <person name="Zhong W.-Y."/>
            <person name="Peng D.-H."/>
            <person name="Ahmad S."/>
            <person name="Lan S."/>
            <person name="Zhang J.-S."/>
            <person name="Tsai W.-C."/>
            <person name="Van De Peer Y."/>
            <person name="Liu Z.-J."/>
        </authorList>
    </citation>
    <scope>NUCLEOTIDE SEQUENCE</scope>
    <source>
        <strain evidence="3">CP</strain>
        <tissue evidence="3">Leaves</tissue>
    </source>
</reference>
<dbReference type="Proteomes" id="UP001180020">
    <property type="component" value="Unassembled WGS sequence"/>
</dbReference>
<reference evidence="3" key="1">
    <citation type="journal article" date="2023" name="Nat. Commun.">
        <title>Diploid and tetraploid genomes of Acorus and the evolution of monocots.</title>
        <authorList>
            <person name="Ma L."/>
            <person name="Liu K.W."/>
            <person name="Li Z."/>
            <person name="Hsiao Y.Y."/>
            <person name="Qi Y."/>
            <person name="Fu T."/>
            <person name="Tang G.D."/>
            <person name="Zhang D."/>
            <person name="Sun W.H."/>
            <person name="Liu D.K."/>
            <person name="Li Y."/>
            <person name="Chen G.Z."/>
            <person name="Liu X.D."/>
            <person name="Liao X.Y."/>
            <person name="Jiang Y.T."/>
            <person name="Yu X."/>
            <person name="Hao Y."/>
            <person name="Huang J."/>
            <person name="Zhao X.W."/>
            <person name="Ke S."/>
            <person name="Chen Y.Y."/>
            <person name="Wu W.L."/>
            <person name="Hsu J.L."/>
            <person name="Lin Y.F."/>
            <person name="Huang M.D."/>
            <person name="Li C.Y."/>
            <person name="Huang L."/>
            <person name="Wang Z.W."/>
            <person name="Zhao X."/>
            <person name="Zhong W.Y."/>
            <person name="Peng D.H."/>
            <person name="Ahmad S."/>
            <person name="Lan S."/>
            <person name="Zhang J.S."/>
            <person name="Tsai W.C."/>
            <person name="Van de Peer Y."/>
            <person name="Liu Z.J."/>
        </authorList>
    </citation>
    <scope>NUCLEOTIDE SEQUENCE</scope>
    <source>
        <strain evidence="3">CP</strain>
    </source>
</reference>
<dbReference type="Pfam" id="PF01535">
    <property type="entry name" value="PPR"/>
    <property type="match status" value="1"/>
</dbReference>
<evidence type="ECO:0000313" key="4">
    <source>
        <dbReference type="Proteomes" id="UP001180020"/>
    </source>
</evidence>
<dbReference type="InterPro" id="IPR051240">
    <property type="entry name" value="Mito_RNA-Proc/Resp"/>
</dbReference>
<evidence type="ECO:0000313" key="3">
    <source>
        <dbReference type="EMBL" id="KAK1303856.1"/>
    </source>
</evidence>
<dbReference type="Gene3D" id="1.25.40.10">
    <property type="entry name" value="Tetratricopeptide repeat domain"/>
    <property type="match status" value="3"/>
</dbReference>
<name>A0AAV9DSK1_ACOCL</name>
<dbReference type="InterPro" id="IPR011990">
    <property type="entry name" value="TPR-like_helical_dom_sf"/>
</dbReference>
<sequence length="365" mass="40337">MKRCSVERALLFRNIKTRTRATTTAPEPNRLTETEALAARIRDILRRDQWRPIIASSDVPTKLNPDAVLSVISSRTDDEVTPNPKRLLDFFYWSRTHMGGVPQKLDSYSILAVRLCDSGLFAPANGLLEQMIKTHFPSSRAGSLLDSISRCYAEVGGSDPVVFDVLINTFKKMGLLAEAAGVVLSMKGSGLSPSLRCCNAMLKDLLRTNSMGLFWEVSEFISGSGLGPDVYTYTTLIGAHCKGGDLDSAKRVFFEMGSKGCKPNEVTYNTLIAGLCKVGMVDEAVEMKREMAQEGLEVDGYTYSSLIEGFMRGGDVEGAFRVRDEMVASGVRPNEFTYNNLIRGVCKMRMVEKAHQLLMRCFTMA</sequence>
<feature type="repeat" description="PPR" evidence="2">
    <location>
        <begin position="264"/>
        <end position="298"/>
    </location>
</feature>
<accession>A0AAV9DSK1</accession>
<keyword evidence="1" id="KW-0677">Repeat</keyword>
<protein>
    <submittedName>
        <fullName evidence="3">Pentatricopeptide repeat-containing protein</fullName>
    </submittedName>
</protein>
<feature type="repeat" description="PPR" evidence="2">
    <location>
        <begin position="229"/>
        <end position="263"/>
    </location>
</feature>
<dbReference type="PANTHER" id="PTHR47933">
    <property type="entry name" value="PENTATRICOPEPTIDE REPEAT-CONTAINING PROTEIN 1, MITOCHONDRIAL"/>
    <property type="match status" value="1"/>
</dbReference>
<evidence type="ECO:0000256" key="1">
    <source>
        <dbReference type="ARBA" id="ARBA00022737"/>
    </source>
</evidence>
<dbReference type="InterPro" id="IPR002885">
    <property type="entry name" value="PPR_rpt"/>
</dbReference>
<feature type="repeat" description="PPR" evidence="2">
    <location>
        <begin position="334"/>
        <end position="365"/>
    </location>
</feature>